<accession>A0ABU0A4D1</accession>
<dbReference type="Gene3D" id="3.40.50.1000">
    <property type="entry name" value="HAD superfamily/HAD-like"/>
    <property type="match status" value="1"/>
</dbReference>
<keyword evidence="6 11" id="KW-0067">ATP-binding</keyword>
<evidence type="ECO:0000256" key="11">
    <source>
        <dbReference type="RuleBase" id="RU362081"/>
    </source>
</evidence>
<dbReference type="NCBIfam" id="TIGR01494">
    <property type="entry name" value="ATPase_P-type"/>
    <property type="match status" value="1"/>
</dbReference>
<dbReference type="InterPro" id="IPR008250">
    <property type="entry name" value="ATPase_P-typ_transduc_dom_A_sf"/>
</dbReference>
<dbReference type="SUPFAM" id="SSF81653">
    <property type="entry name" value="Calcium ATPase, transduction domain A"/>
    <property type="match status" value="1"/>
</dbReference>
<keyword evidence="5 11" id="KW-0547">Nucleotide-binding</keyword>
<evidence type="ECO:0000256" key="4">
    <source>
        <dbReference type="ARBA" id="ARBA00022723"/>
    </source>
</evidence>
<keyword evidence="8" id="KW-1278">Translocase</keyword>
<keyword evidence="14" id="KW-1185">Reference proteome</keyword>
<dbReference type="CDD" id="cd07551">
    <property type="entry name" value="P-type_ATPase_HM_ZosA_PfeT-like"/>
    <property type="match status" value="1"/>
</dbReference>
<gene>
    <name evidence="13" type="ORF">J2S26_000219</name>
</gene>
<protein>
    <submittedName>
        <fullName evidence="13">Cd2+/Zn2+-exporting ATPase</fullName>
    </submittedName>
</protein>
<dbReference type="InterPro" id="IPR018303">
    <property type="entry name" value="ATPase_P-typ_P_site"/>
</dbReference>
<dbReference type="Proteomes" id="UP001237071">
    <property type="component" value="Unassembled WGS sequence"/>
</dbReference>
<dbReference type="InterPro" id="IPR044492">
    <property type="entry name" value="P_typ_ATPase_HD_dom"/>
</dbReference>
<proteinExistence type="inferred from homology"/>
<dbReference type="PRINTS" id="PR00941">
    <property type="entry name" value="CDATPASE"/>
</dbReference>
<dbReference type="PANTHER" id="PTHR43079:SF1">
    <property type="entry name" value="CADMIUM_ZINC-TRANSPORTING ATPASE HMA1, CHLOROPLASTIC-RELATED"/>
    <property type="match status" value="1"/>
</dbReference>
<dbReference type="Pfam" id="PF00702">
    <property type="entry name" value="Hydrolase"/>
    <property type="match status" value="1"/>
</dbReference>
<dbReference type="InterPro" id="IPR027256">
    <property type="entry name" value="P-typ_ATPase_IB"/>
</dbReference>
<dbReference type="SFLD" id="SFLDF00027">
    <property type="entry name" value="p-type_atpase"/>
    <property type="match status" value="1"/>
</dbReference>
<dbReference type="NCBIfam" id="TIGR01525">
    <property type="entry name" value="ATPase-IB_hvy"/>
    <property type="match status" value="1"/>
</dbReference>
<feature type="transmembrane region" description="Helical" evidence="11">
    <location>
        <begin position="22"/>
        <end position="55"/>
    </location>
</feature>
<evidence type="ECO:0000259" key="12">
    <source>
        <dbReference type="Pfam" id="PF00122"/>
    </source>
</evidence>
<dbReference type="InterPro" id="IPR051949">
    <property type="entry name" value="Cation_Transport_ATPase"/>
</dbReference>
<keyword evidence="11" id="KW-1003">Cell membrane</keyword>
<evidence type="ECO:0000256" key="5">
    <source>
        <dbReference type="ARBA" id="ARBA00022741"/>
    </source>
</evidence>
<dbReference type="Gene3D" id="2.70.150.10">
    <property type="entry name" value="Calcium-transporting ATPase, cytoplasmic transduction domain A"/>
    <property type="match status" value="1"/>
</dbReference>
<evidence type="ECO:0000256" key="6">
    <source>
        <dbReference type="ARBA" id="ARBA00022840"/>
    </source>
</evidence>
<evidence type="ECO:0000313" key="14">
    <source>
        <dbReference type="Proteomes" id="UP001237071"/>
    </source>
</evidence>
<organism evidence="13 14">
    <name type="scientific">Streptococcus dysgalactiae</name>
    <dbReference type="NCBI Taxonomy" id="1334"/>
    <lineage>
        <taxon>Bacteria</taxon>
        <taxon>Bacillati</taxon>
        <taxon>Bacillota</taxon>
        <taxon>Bacilli</taxon>
        <taxon>Lactobacillales</taxon>
        <taxon>Streptococcaceae</taxon>
        <taxon>Streptococcus</taxon>
    </lineage>
</organism>
<feature type="domain" description="P-type ATPase A" evidence="12">
    <location>
        <begin position="124"/>
        <end position="225"/>
    </location>
</feature>
<comment type="subcellular location">
    <subcellularLocation>
        <location evidence="11">Cell membrane</location>
    </subcellularLocation>
    <subcellularLocation>
        <location evidence="1">Membrane</location>
        <topology evidence="1">Multi-pass membrane protein</topology>
    </subcellularLocation>
</comment>
<dbReference type="InterPro" id="IPR059000">
    <property type="entry name" value="ATPase_P-type_domA"/>
</dbReference>
<dbReference type="SFLD" id="SFLDG00002">
    <property type="entry name" value="C1.7:_P-type_atpase_like"/>
    <property type="match status" value="1"/>
</dbReference>
<evidence type="ECO:0000256" key="3">
    <source>
        <dbReference type="ARBA" id="ARBA00022692"/>
    </source>
</evidence>
<evidence type="ECO:0000256" key="7">
    <source>
        <dbReference type="ARBA" id="ARBA00022842"/>
    </source>
</evidence>
<dbReference type="InterPro" id="IPR036412">
    <property type="entry name" value="HAD-like_sf"/>
</dbReference>
<keyword evidence="4 11" id="KW-0479">Metal-binding</keyword>
<evidence type="ECO:0000313" key="13">
    <source>
        <dbReference type="EMBL" id="MDQ0262147.1"/>
    </source>
</evidence>
<dbReference type="Gene3D" id="3.40.1110.10">
    <property type="entry name" value="Calcium-transporting ATPase, cytoplasmic domain N"/>
    <property type="match status" value="1"/>
</dbReference>
<dbReference type="PANTHER" id="PTHR43079">
    <property type="entry name" value="PROBABLE CADMIUM/ZINC-TRANSPORTING ATPASE HMA1"/>
    <property type="match status" value="1"/>
</dbReference>
<keyword evidence="9 11" id="KW-1133">Transmembrane helix</keyword>
<feature type="transmembrane region" description="Helical" evidence="11">
    <location>
        <begin position="275"/>
        <end position="299"/>
    </location>
</feature>
<feature type="transmembrane region" description="Helical" evidence="11">
    <location>
        <begin position="248"/>
        <end position="269"/>
    </location>
</feature>
<evidence type="ECO:0000256" key="8">
    <source>
        <dbReference type="ARBA" id="ARBA00022967"/>
    </source>
</evidence>
<dbReference type="InterPro" id="IPR023298">
    <property type="entry name" value="ATPase_P-typ_TM_dom_sf"/>
</dbReference>
<dbReference type="InterPro" id="IPR023214">
    <property type="entry name" value="HAD_sf"/>
</dbReference>
<keyword evidence="3 11" id="KW-0812">Transmembrane</keyword>
<dbReference type="Pfam" id="PF00122">
    <property type="entry name" value="E1-E2_ATPase"/>
    <property type="match status" value="1"/>
</dbReference>
<feature type="transmembrane region" description="Helical" evidence="11">
    <location>
        <begin position="75"/>
        <end position="102"/>
    </location>
</feature>
<comment type="caution">
    <text evidence="13">The sequence shown here is derived from an EMBL/GenBank/DDBJ whole genome shotgun (WGS) entry which is preliminary data.</text>
</comment>
<dbReference type="SFLD" id="SFLDS00003">
    <property type="entry name" value="Haloacid_Dehalogenase"/>
    <property type="match status" value="1"/>
</dbReference>
<evidence type="ECO:0000256" key="1">
    <source>
        <dbReference type="ARBA" id="ARBA00004141"/>
    </source>
</evidence>
<dbReference type="EMBL" id="JAUSTL010000002">
    <property type="protein sequence ID" value="MDQ0262147.1"/>
    <property type="molecule type" value="Genomic_DNA"/>
</dbReference>
<sequence length="625" mass="67891">MRETKKTIKAWIIDHLHLMETLACLVLIIIGLAFLGPLPHVASAIFILAFLIGGYESAKAGLLDLVQHNHLSVDVLMILAAIGAGIIGYWLEGALLIFIFSLSNTLEEMAMEKSKDAISALMSLTPDTARRYQEDGSIVDVETKLLTIGDRLQVRKGEAVPIDGELLSTFGQFDESMVTGEPITVDKTKGQELIGGTINQGQTIDMLVTVENDNTLFAKIVSLVESAQGQKSKTATFIESLEDSYVKFVLVLVPAFILFSHFVLAWTWLDAFYRGMILLTVASPCALIASSTPASLSAISRAARKGLIIKGGDIIDNMGDIQAVVMDKTGTLTQGKPSVVAAHYLTDELLVNRLVKGAESASTHPISKALLENTEAVEALNFDQLEEISGKGFQGFYQGQEWRIGKKSFILEMVPDLSAFEETIQVEESQGKTLIFVSRDNQLVAYYALLDDIKLESKRAIEALHAMGIKTVMLTGDQERTANYVAQKLGIDEVVANCMPQDKVAKLTELKAKYGFVAMVGDGINDAPALAQADVSYAIGSGTDIAMESADSVIMDDLTRIPFSIQLSRKMKTIVKQNIVFALSVITLLILANVFQVVNLPLGVVGHEGSTILVILNSLRLLSYK</sequence>
<evidence type="ECO:0000256" key="10">
    <source>
        <dbReference type="ARBA" id="ARBA00023136"/>
    </source>
</evidence>
<evidence type="ECO:0000256" key="9">
    <source>
        <dbReference type="ARBA" id="ARBA00022989"/>
    </source>
</evidence>
<dbReference type="NCBIfam" id="TIGR01512">
    <property type="entry name" value="ATPase-IB2_Cd"/>
    <property type="match status" value="1"/>
</dbReference>
<name>A0ABU0A4D1_STRDY</name>
<dbReference type="InterPro" id="IPR023299">
    <property type="entry name" value="ATPase_P-typ_cyto_dom_N"/>
</dbReference>
<dbReference type="SUPFAM" id="SSF56784">
    <property type="entry name" value="HAD-like"/>
    <property type="match status" value="1"/>
</dbReference>
<dbReference type="PROSITE" id="PS00154">
    <property type="entry name" value="ATPASE_E1_E2"/>
    <property type="match status" value="1"/>
</dbReference>
<comment type="similarity">
    <text evidence="2 11">Belongs to the cation transport ATPase (P-type) (TC 3.A.3) family. Type IB subfamily.</text>
</comment>
<dbReference type="SUPFAM" id="SSF81665">
    <property type="entry name" value="Calcium ATPase, transmembrane domain M"/>
    <property type="match status" value="1"/>
</dbReference>
<dbReference type="InterPro" id="IPR001757">
    <property type="entry name" value="P_typ_ATPase"/>
</dbReference>
<evidence type="ECO:0000256" key="2">
    <source>
        <dbReference type="ARBA" id="ARBA00006024"/>
    </source>
</evidence>
<reference evidence="13 14" key="1">
    <citation type="submission" date="2023-07" db="EMBL/GenBank/DDBJ databases">
        <title>Genomic Encyclopedia of Type Strains, Phase IV (KMG-IV): sequencing the most valuable type-strain genomes for metagenomic binning, comparative biology and taxonomic classification.</title>
        <authorList>
            <person name="Goeker M."/>
        </authorList>
    </citation>
    <scope>NUCLEOTIDE SEQUENCE [LARGE SCALE GENOMIC DNA]</scope>
    <source>
        <strain evidence="13 14">DSM 23147</strain>
    </source>
</reference>
<keyword evidence="10 11" id="KW-0472">Membrane</keyword>
<dbReference type="PRINTS" id="PR00119">
    <property type="entry name" value="CATATPASE"/>
</dbReference>
<keyword evidence="7" id="KW-0460">Magnesium</keyword>
<feature type="transmembrane region" description="Helical" evidence="11">
    <location>
        <begin position="579"/>
        <end position="598"/>
    </location>
</feature>